<comment type="caution">
    <text evidence="2">The sequence shown here is derived from an EMBL/GenBank/DDBJ whole genome shotgun (WGS) entry which is preliminary data.</text>
</comment>
<proteinExistence type="predicted"/>
<evidence type="ECO:0000256" key="1">
    <source>
        <dbReference type="SAM" id="SignalP"/>
    </source>
</evidence>
<dbReference type="Proteomes" id="UP000474565">
    <property type="component" value="Unassembled WGS sequence"/>
</dbReference>
<feature type="chain" id="PRO_5026952769" evidence="1">
    <location>
        <begin position="26"/>
        <end position="511"/>
    </location>
</feature>
<dbReference type="Pfam" id="PF08811">
    <property type="entry name" value="DUF1800"/>
    <property type="match status" value="1"/>
</dbReference>
<dbReference type="EMBL" id="WWCP01000033">
    <property type="protein sequence ID" value="MYM84452.1"/>
    <property type="molecule type" value="Genomic_DNA"/>
</dbReference>
<protein>
    <submittedName>
        <fullName evidence="2">DUF1800 family protein</fullName>
    </submittedName>
</protein>
<organism evidence="2 3">
    <name type="scientific">Duganella lactea</name>
    <dbReference type="NCBI Taxonomy" id="2692173"/>
    <lineage>
        <taxon>Bacteria</taxon>
        <taxon>Pseudomonadati</taxon>
        <taxon>Pseudomonadota</taxon>
        <taxon>Betaproteobacteria</taxon>
        <taxon>Burkholderiales</taxon>
        <taxon>Oxalobacteraceae</taxon>
        <taxon>Telluria group</taxon>
        <taxon>Duganella</taxon>
    </lineage>
</organism>
<evidence type="ECO:0000313" key="3">
    <source>
        <dbReference type="Proteomes" id="UP000474565"/>
    </source>
</evidence>
<dbReference type="AlphaFoldDB" id="A0A6L8MPW0"/>
<sequence>MNTSTITRPLAVLLLLAGCANQTTAPQPAPANPAALSGALNRITWGVSTSSYQQASKIGYDAWLEQQLHPGPAVLPAAAQAQIDAMTISQKPLPQLVQQLEDQRRDYDKAMADDEAKKAAQRAYQQELSRLAKEAATRSLLRDLYSPNQLQEQMTWFWMNHFNVHQGKSNLRVLVGDYEEQAIRPHALGKFRDLLAATLRHPAMIRYLDNEQNAVNRINENYAREIMELHTLGVDGGYTQNDVQQLARILTGVGVNLTDKTPNVRKDKQDQYVRAGLFEFNPNRHDYGDKVFLGQPVKGRGLAEVDEALDRLSRSPATARYVSRKLAIYFVADEPPPQLVQRMAERFQSSDGDIAAVLRVLFDSPEFTRSLGTKFKDPVHYVVSAVRLAYDDKVILNANPMHSWLNRMAEPLYGRQTPDGYPLTQPGWASPGQMTTRFEIAKAIGSGAAGLFKTEGAQPQEKPAFPQLANALYYQALQQSLAPATRQALEQAASPQDWNTLLLSSPELMHR</sequence>
<accession>A0A6L8MPW0</accession>
<gene>
    <name evidence="2" type="ORF">GTP44_21175</name>
</gene>
<name>A0A6L8MPW0_9BURK</name>
<feature type="signal peptide" evidence="1">
    <location>
        <begin position="1"/>
        <end position="25"/>
    </location>
</feature>
<dbReference type="RefSeq" id="WP_161020967.1">
    <property type="nucleotide sequence ID" value="NZ_WWCP01000033.1"/>
</dbReference>
<evidence type="ECO:0000313" key="2">
    <source>
        <dbReference type="EMBL" id="MYM84452.1"/>
    </source>
</evidence>
<reference evidence="2 3" key="1">
    <citation type="submission" date="2019-12" db="EMBL/GenBank/DDBJ databases">
        <title>Novel species isolated from a subtropical stream in China.</title>
        <authorList>
            <person name="Lu H."/>
        </authorList>
    </citation>
    <scope>NUCLEOTIDE SEQUENCE [LARGE SCALE GENOMIC DNA]</scope>
    <source>
        <strain evidence="2 3">FT50W</strain>
    </source>
</reference>
<dbReference type="InterPro" id="IPR014917">
    <property type="entry name" value="DUF1800"/>
</dbReference>
<keyword evidence="1" id="KW-0732">Signal</keyword>